<dbReference type="PANTHER" id="PTHR11730">
    <property type="entry name" value="AMMONIUM TRANSPORTER"/>
    <property type="match status" value="1"/>
</dbReference>
<feature type="domain" description="Ammonium transporter AmtB-like" evidence="10">
    <location>
        <begin position="73"/>
        <end position="471"/>
    </location>
</feature>
<feature type="transmembrane region" description="Helical" evidence="8">
    <location>
        <begin position="112"/>
        <end position="130"/>
    </location>
</feature>
<name>A0ABN8LZA4_9CNID</name>
<protein>
    <recommendedName>
        <fullName evidence="8">Ammonium transporter</fullName>
    </recommendedName>
</protein>
<organism evidence="11 12">
    <name type="scientific">Porites evermanni</name>
    <dbReference type="NCBI Taxonomy" id="104178"/>
    <lineage>
        <taxon>Eukaryota</taxon>
        <taxon>Metazoa</taxon>
        <taxon>Cnidaria</taxon>
        <taxon>Anthozoa</taxon>
        <taxon>Hexacorallia</taxon>
        <taxon>Scleractinia</taxon>
        <taxon>Fungiina</taxon>
        <taxon>Poritidae</taxon>
        <taxon>Porites</taxon>
    </lineage>
</organism>
<feature type="transmembrane region" description="Helical" evidence="8">
    <location>
        <begin position="324"/>
        <end position="345"/>
    </location>
</feature>
<evidence type="ECO:0000256" key="3">
    <source>
        <dbReference type="ARBA" id="ARBA00022448"/>
    </source>
</evidence>
<evidence type="ECO:0000256" key="1">
    <source>
        <dbReference type="ARBA" id="ARBA00004141"/>
    </source>
</evidence>
<keyword evidence="3 8" id="KW-0813">Transport</keyword>
<dbReference type="InterPro" id="IPR024041">
    <property type="entry name" value="NH4_transpt_AmtB-like_dom"/>
</dbReference>
<dbReference type="Gene3D" id="1.10.3430.10">
    <property type="entry name" value="Ammonium transporter AmtB like domains"/>
    <property type="match status" value="1"/>
</dbReference>
<evidence type="ECO:0000259" key="10">
    <source>
        <dbReference type="Pfam" id="PF00909"/>
    </source>
</evidence>
<dbReference type="SUPFAM" id="SSF111352">
    <property type="entry name" value="Ammonium transporter"/>
    <property type="match status" value="1"/>
</dbReference>
<keyword evidence="12" id="KW-1185">Reference proteome</keyword>
<dbReference type="Proteomes" id="UP001159427">
    <property type="component" value="Unassembled WGS sequence"/>
</dbReference>
<dbReference type="NCBIfam" id="TIGR00836">
    <property type="entry name" value="amt"/>
    <property type="match status" value="1"/>
</dbReference>
<comment type="similarity">
    <text evidence="2 8">Belongs to the ammonia transporter channel (TC 1.A.11.2) family.</text>
</comment>
<evidence type="ECO:0000256" key="5">
    <source>
        <dbReference type="ARBA" id="ARBA00022989"/>
    </source>
</evidence>
<dbReference type="InterPro" id="IPR029020">
    <property type="entry name" value="Ammonium/urea_transptr"/>
</dbReference>
<evidence type="ECO:0000256" key="9">
    <source>
        <dbReference type="SAM" id="MobiDB-lite"/>
    </source>
</evidence>
<comment type="caution">
    <text evidence="11">The sequence shown here is derived from an EMBL/GenBank/DDBJ whole genome shotgun (WGS) entry which is preliminary data.</text>
</comment>
<feature type="transmembrane region" description="Helical" evidence="8">
    <location>
        <begin position="185"/>
        <end position="205"/>
    </location>
</feature>
<accession>A0ABN8LZA4</accession>
<reference evidence="11 12" key="1">
    <citation type="submission" date="2022-05" db="EMBL/GenBank/DDBJ databases">
        <authorList>
            <consortium name="Genoscope - CEA"/>
            <person name="William W."/>
        </authorList>
    </citation>
    <scope>NUCLEOTIDE SEQUENCE [LARGE SCALE GENOMIC DNA]</scope>
</reference>
<evidence type="ECO:0000256" key="7">
    <source>
        <dbReference type="ARBA" id="ARBA00023177"/>
    </source>
</evidence>
<evidence type="ECO:0000256" key="8">
    <source>
        <dbReference type="RuleBase" id="RU362002"/>
    </source>
</evidence>
<keyword evidence="7 8" id="KW-0924">Ammonia transport</keyword>
<feature type="region of interest" description="Disordered" evidence="9">
    <location>
        <begin position="500"/>
        <end position="519"/>
    </location>
</feature>
<dbReference type="Pfam" id="PF00909">
    <property type="entry name" value="Ammonium_transp"/>
    <property type="match status" value="1"/>
</dbReference>
<evidence type="ECO:0000256" key="2">
    <source>
        <dbReference type="ARBA" id="ARBA00005887"/>
    </source>
</evidence>
<evidence type="ECO:0000256" key="4">
    <source>
        <dbReference type="ARBA" id="ARBA00022692"/>
    </source>
</evidence>
<feature type="transmembrane region" description="Helical" evidence="8">
    <location>
        <begin position="380"/>
        <end position="398"/>
    </location>
</feature>
<sequence>MLLHFSLFSRNSFHIEGQALKPENRNRINLYHSSQTSHICCARETKLTLRILNMNMNSTYSNEDLIEYEDATWILTNSFIIFTMQSGFGLLESGMVSLKNEANIMVKNAVDVIFGGFSYWVFGFAFSFGIPERGNPFSGLGYFLTDAEESKIGHVYSQYFFQLSFATTATTIVSGAMAERIKLKAYILYSFLNTLTYSFPAHWIWDEKGFLHTMGAVDIAGCSAVHLVGGVSGLVATMMLKPRNGRFDKNAPPIQMASPTNVLLGTFMLWWGWLGFNCGSTFGITGMKWKLASRSAVVTINGAIGGGVVGTAYSYIVYNKKIDIPIFVTGILSGLVGITAICTVARPWEGLLIGAVGAIVACPGCALLERLKIDDPVGCVPTHFIAGIWGLLAVALFAEKDTVEYTFSDEFGILKGGPWKFLGVQALTVVVVSAWAATTTFLQLLFIDKLVGIRMKPQDELIGADKVEHGIEQTSNQVQHAWEKTNGHANSRENTAYIAEEDKEKPRTSPRPSSSPSFQVLRVVPVTTEMAFDEQGGNFNTPH</sequence>
<dbReference type="PANTHER" id="PTHR11730:SF58">
    <property type="entry name" value="AMMONIUM TRANSPORTER"/>
    <property type="match status" value="1"/>
</dbReference>
<feature type="transmembrane region" description="Helical" evidence="8">
    <location>
        <begin position="159"/>
        <end position="178"/>
    </location>
</feature>
<comment type="subcellular location">
    <subcellularLocation>
        <location evidence="8">Cell membrane</location>
        <topology evidence="8">Multi-pass membrane protein</topology>
    </subcellularLocation>
    <subcellularLocation>
        <location evidence="1">Membrane</location>
        <topology evidence="1">Multi-pass membrane protein</topology>
    </subcellularLocation>
</comment>
<evidence type="ECO:0000313" key="12">
    <source>
        <dbReference type="Proteomes" id="UP001159427"/>
    </source>
</evidence>
<keyword evidence="4 8" id="KW-0812">Transmembrane</keyword>
<feature type="transmembrane region" description="Helical" evidence="8">
    <location>
        <begin position="424"/>
        <end position="447"/>
    </location>
</feature>
<gene>
    <name evidence="11" type="ORF">PEVE_00016297</name>
</gene>
<feature type="transmembrane region" description="Helical" evidence="8">
    <location>
        <begin position="296"/>
        <end position="317"/>
    </location>
</feature>
<dbReference type="InterPro" id="IPR001905">
    <property type="entry name" value="Ammonium_transpt"/>
</dbReference>
<feature type="transmembrane region" description="Helical" evidence="8">
    <location>
        <begin position="351"/>
        <end position="368"/>
    </location>
</feature>
<feature type="transmembrane region" description="Helical" evidence="8">
    <location>
        <begin position="217"/>
        <end position="240"/>
    </location>
</feature>
<evidence type="ECO:0000256" key="6">
    <source>
        <dbReference type="ARBA" id="ARBA00023136"/>
    </source>
</evidence>
<keyword evidence="5 8" id="KW-1133">Transmembrane helix</keyword>
<dbReference type="EMBL" id="CALNXI010000228">
    <property type="protein sequence ID" value="CAH3022649.1"/>
    <property type="molecule type" value="Genomic_DNA"/>
</dbReference>
<keyword evidence="6 8" id="KW-0472">Membrane</keyword>
<proteinExistence type="inferred from homology"/>
<evidence type="ECO:0000313" key="11">
    <source>
        <dbReference type="EMBL" id="CAH3022649.1"/>
    </source>
</evidence>
<feature type="transmembrane region" description="Helical" evidence="8">
    <location>
        <begin position="261"/>
        <end position="284"/>
    </location>
</feature>